<gene>
    <name evidence="10" type="ORF">DW040_12325</name>
</gene>
<dbReference type="PANTHER" id="PTHR43386">
    <property type="entry name" value="OLIGOPEPTIDE TRANSPORT SYSTEM PERMEASE PROTEIN APPC"/>
    <property type="match status" value="1"/>
</dbReference>
<reference evidence="10 11" key="1">
    <citation type="submission" date="2018-08" db="EMBL/GenBank/DDBJ databases">
        <title>A genome reference for cultivated species of the human gut microbiota.</title>
        <authorList>
            <person name="Zou Y."/>
            <person name="Xue W."/>
            <person name="Luo G."/>
        </authorList>
    </citation>
    <scope>NUCLEOTIDE SEQUENCE [LARGE SCALE GENOMIC DNA]</scope>
    <source>
        <strain evidence="10 11">AF39-4</strain>
    </source>
</reference>
<dbReference type="Proteomes" id="UP000284267">
    <property type="component" value="Unassembled WGS sequence"/>
</dbReference>
<dbReference type="InterPro" id="IPR035906">
    <property type="entry name" value="MetI-like_sf"/>
</dbReference>
<evidence type="ECO:0000256" key="1">
    <source>
        <dbReference type="ARBA" id="ARBA00004651"/>
    </source>
</evidence>
<evidence type="ECO:0000256" key="6">
    <source>
        <dbReference type="ARBA" id="ARBA00023136"/>
    </source>
</evidence>
<keyword evidence="3" id="KW-1003">Cell membrane</keyword>
<dbReference type="AlphaFoldDB" id="A0A415HMH9"/>
<evidence type="ECO:0000313" key="11">
    <source>
        <dbReference type="Proteomes" id="UP000284267"/>
    </source>
</evidence>
<dbReference type="GO" id="GO:0055085">
    <property type="term" value="P:transmembrane transport"/>
    <property type="evidence" value="ECO:0007669"/>
    <property type="project" value="InterPro"/>
</dbReference>
<comment type="caution">
    <text evidence="10">The sequence shown here is derived from an EMBL/GenBank/DDBJ whole genome shotgun (WGS) entry which is preliminary data.</text>
</comment>
<feature type="domain" description="ABC transmembrane type-1" evidence="9">
    <location>
        <begin position="91"/>
        <end position="276"/>
    </location>
</feature>
<comment type="subcellular location">
    <subcellularLocation>
        <location evidence="1 8">Cell membrane</location>
        <topology evidence="1 8">Multi-pass membrane protein</topology>
    </subcellularLocation>
</comment>
<dbReference type="PANTHER" id="PTHR43386:SF1">
    <property type="entry name" value="D,D-DIPEPTIDE TRANSPORT SYSTEM PERMEASE PROTEIN DDPC-RELATED"/>
    <property type="match status" value="1"/>
</dbReference>
<proteinExistence type="inferred from homology"/>
<dbReference type="InterPro" id="IPR000515">
    <property type="entry name" value="MetI-like"/>
</dbReference>
<name>A0A415HMH9_9FIRM</name>
<evidence type="ECO:0000256" key="3">
    <source>
        <dbReference type="ARBA" id="ARBA00022475"/>
    </source>
</evidence>
<keyword evidence="4 8" id="KW-0812">Transmembrane</keyword>
<evidence type="ECO:0000256" key="2">
    <source>
        <dbReference type="ARBA" id="ARBA00022448"/>
    </source>
</evidence>
<feature type="transmembrane region" description="Helical" evidence="8">
    <location>
        <begin position="253"/>
        <end position="276"/>
    </location>
</feature>
<protein>
    <submittedName>
        <fullName evidence="10">ABC transporter permease</fullName>
    </submittedName>
</protein>
<evidence type="ECO:0000256" key="4">
    <source>
        <dbReference type="ARBA" id="ARBA00022692"/>
    </source>
</evidence>
<dbReference type="EMBL" id="QROE01000005">
    <property type="protein sequence ID" value="RHK94440.1"/>
    <property type="molecule type" value="Genomic_DNA"/>
</dbReference>
<comment type="similarity">
    <text evidence="7">Belongs to the binding-protein-dependent transport system permease family. OppBC subfamily.</text>
</comment>
<accession>A0A415HMH9</accession>
<feature type="transmembrane region" description="Helical" evidence="8">
    <location>
        <begin position="129"/>
        <end position="159"/>
    </location>
</feature>
<feature type="transmembrane region" description="Helical" evidence="8">
    <location>
        <begin position="209"/>
        <end position="233"/>
    </location>
</feature>
<dbReference type="CDD" id="cd06261">
    <property type="entry name" value="TM_PBP2"/>
    <property type="match status" value="1"/>
</dbReference>
<evidence type="ECO:0000313" key="10">
    <source>
        <dbReference type="EMBL" id="RHK94440.1"/>
    </source>
</evidence>
<evidence type="ECO:0000256" key="7">
    <source>
        <dbReference type="ARBA" id="ARBA00024202"/>
    </source>
</evidence>
<dbReference type="SUPFAM" id="SSF161098">
    <property type="entry name" value="MetI-like"/>
    <property type="match status" value="1"/>
</dbReference>
<dbReference type="NCBIfam" id="NF045474">
    <property type="entry name" value="Opp2C"/>
    <property type="match status" value="1"/>
</dbReference>
<dbReference type="InterPro" id="IPR050366">
    <property type="entry name" value="BP-dependent_transpt_permease"/>
</dbReference>
<keyword evidence="5 8" id="KW-1133">Transmembrane helix</keyword>
<keyword evidence="6 8" id="KW-0472">Membrane</keyword>
<evidence type="ECO:0000259" key="9">
    <source>
        <dbReference type="PROSITE" id="PS50928"/>
    </source>
</evidence>
<evidence type="ECO:0000256" key="5">
    <source>
        <dbReference type="ARBA" id="ARBA00022989"/>
    </source>
</evidence>
<keyword evidence="2 8" id="KW-0813">Transport</keyword>
<dbReference type="RefSeq" id="WP_117753875.1">
    <property type="nucleotide sequence ID" value="NZ_CABJDZ010000005.1"/>
</dbReference>
<dbReference type="GO" id="GO:0005886">
    <property type="term" value="C:plasma membrane"/>
    <property type="evidence" value="ECO:0007669"/>
    <property type="project" value="UniProtKB-SubCell"/>
</dbReference>
<dbReference type="Gene3D" id="1.10.3720.10">
    <property type="entry name" value="MetI-like"/>
    <property type="match status" value="1"/>
</dbReference>
<evidence type="ECO:0000256" key="8">
    <source>
        <dbReference type="RuleBase" id="RU363032"/>
    </source>
</evidence>
<organism evidence="10 11">
    <name type="scientific">Blautia obeum</name>
    <dbReference type="NCBI Taxonomy" id="40520"/>
    <lineage>
        <taxon>Bacteria</taxon>
        <taxon>Bacillati</taxon>
        <taxon>Bacillota</taxon>
        <taxon>Clostridia</taxon>
        <taxon>Lachnospirales</taxon>
        <taxon>Lachnospiraceae</taxon>
        <taxon>Blautia</taxon>
    </lineage>
</organism>
<dbReference type="Pfam" id="PF00528">
    <property type="entry name" value="BPD_transp_1"/>
    <property type="match status" value="1"/>
</dbReference>
<dbReference type="PROSITE" id="PS50928">
    <property type="entry name" value="ABC_TM1"/>
    <property type="match status" value="1"/>
</dbReference>
<sequence>MSEQKNRKKTVSVRRQKVRKNHVREKLIFFAILALILLIVAAFARKLCPYDPDIQDLLQAQKPPSAEHILGTDRYGRDMFSRVLVGSTISIYATLLLVAIVTVVGTVIGIICGWCGGIADTILMRISDLFLAFPSLVFALAVAGVLGGGIQNAVIALAVIGWPKFARLARGLTLSQKEAPYLMAVRLSGSSTFKIMFKHILPNIAGPILVTAVLDIGTMMMELAGLSFLGLGVKPPMAEWGSMINDGRSMLQISPWMALSPGLAIFVTVMIFNLLGDTLRDFMDPKERAKK</sequence>
<dbReference type="InterPro" id="IPR053385">
    <property type="entry name" value="ABC_transport_permease"/>
</dbReference>
<feature type="transmembrane region" description="Helical" evidence="8">
    <location>
        <begin position="89"/>
        <end position="117"/>
    </location>
</feature>